<name>A0ABQ4FWM8_9ACTN</name>
<feature type="region of interest" description="Disordered" evidence="1">
    <location>
        <begin position="228"/>
        <end position="261"/>
    </location>
</feature>
<reference evidence="2 3" key="1">
    <citation type="submission" date="2021-01" db="EMBL/GenBank/DDBJ databases">
        <title>Whole genome shotgun sequence of Microbispora corallina NBRC 16416.</title>
        <authorList>
            <person name="Komaki H."/>
            <person name="Tamura T."/>
        </authorList>
    </citation>
    <scope>NUCLEOTIDE SEQUENCE [LARGE SCALE GENOMIC DNA]</scope>
    <source>
        <strain evidence="2 3">NBRC 16416</strain>
    </source>
</reference>
<organism evidence="2 3">
    <name type="scientific">Microbispora corallina</name>
    <dbReference type="NCBI Taxonomy" id="83302"/>
    <lineage>
        <taxon>Bacteria</taxon>
        <taxon>Bacillati</taxon>
        <taxon>Actinomycetota</taxon>
        <taxon>Actinomycetes</taxon>
        <taxon>Streptosporangiales</taxon>
        <taxon>Streptosporangiaceae</taxon>
        <taxon>Microbispora</taxon>
    </lineage>
</organism>
<keyword evidence="3" id="KW-1185">Reference proteome</keyword>
<accession>A0ABQ4FWM8</accession>
<evidence type="ECO:0000256" key="1">
    <source>
        <dbReference type="SAM" id="MobiDB-lite"/>
    </source>
</evidence>
<dbReference type="RefSeq" id="WP_204056789.1">
    <property type="nucleotide sequence ID" value="NZ_BAAAGP010000016.1"/>
</dbReference>
<comment type="caution">
    <text evidence="2">The sequence shown here is derived from an EMBL/GenBank/DDBJ whole genome shotgun (WGS) entry which is preliminary data.</text>
</comment>
<evidence type="ECO:0000313" key="2">
    <source>
        <dbReference type="EMBL" id="GIH39223.1"/>
    </source>
</evidence>
<sequence length="261" mass="28726">MGEGTGTGSPRPGWAVERFGHRAESVRRRLVAALAEAVGNAQDAQRWSRSDKRFPFGHTLMTRRYEALVEAFRDEPGFRMVRPYGSPHHLVILDGNLLLPFRYAEDDTTPITEARVGDGRISALVRELFTRFGPAASYLQEELDLSIEERDDLDRLRPALVRLPGDTRLVPVAYAGNAHAGLLRLYWGEAELLDDFGRLRWLHHEQIPLALAAGAYLAEVGAGGGRFDDGAPPELGLRPHTSRVPDEAAEGTAVAAGDERA</sequence>
<proteinExistence type="predicted"/>
<evidence type="ECO:0000313" key="3">
    <source>
        <dbReference type="Proteomes" id="UP000603904"/>
    </source>
</evidence>
<protein>
    <submittedName>
        <fullName evidence="2">Uncharacterized protein</fullName>
    </submittedName>
</protein>
<gene>
    <name evidence="2" type="ORF">Mco01_22230</name>
</gene>
<dbReference type="Proteomes" id="UP000603904">
    <property type="component" value="Unassembled WGS sequence"/>
</dbReference>
<dbReference type="EMBL" id="BOOC01000007">
    <property type="protein sequence ID" value="GIH39223.1"/>
    <property type="molecule type" value="Genomic_DNA"/>
</dbReference>